<proteinExistence type="predicted"/>
<gene>
    <name evidence="2" type="ORF">FHQ07_03745</name>
</gene>
<dbReference type="Proteomes" id="UP000308149">
    <property type="component" value="Chromosome"/>
</dbReference>
<name>A0A5B7ZNL6_9GAMM</name>
<protein>
    <submittedName>
        <fullName evidence="2">Uncharacterized protein</fullName>
    </submittedName>
</protein>
<sequence>MRYAFKLFAFLYVFLFGAMAVTRLVKGLPVVESIPSDLWILVVALLAIPTVLALLYTSALVFGLGASTSMA</sequence>
<evidence type="ECO:0000313" key="3">
    <source>
        <dbReference type="Proteomes" id="UP000308149"/>
    </source>
</evidence>
<reference evidence="2 3" key="1">
    <citation type="submission" date="2019-06" db="EMBL/GenBank/DDBJ databases">
        <title>Thermomonas aquatica sp. nov., isolated from an industrial wastewater treatment plant.</title>
        <authorList>
            <person name="Jeon J.H."/>
            <person name="Park D.-S."/>
        </authorList>
    </citation>
    <scope>NUCLEOTIDE SEQUENCE [LARGE SCALE GENOMIC DNA]</scope>
    <source>
        <strain evidence="2 3">SY21</strain>
    </source>
</reference>
<dbReference type="EMBL" id="CP040871">
    <property type="protein sequence ID" value="QDA56487.1"/>
    <property type="molecule type" value="Genomic_DNA"/>
</dbReference>
<evidence type="ECO:0000256" key="1">
    <source>
        <dbReference type="SAM" id="Phobius"/>
    </source>
</evidence>
<organism evidence="2 3">
    <name type="scientific">Thermomonas aquatica</name>
    <dbReference type="NCBI Taxonomy" id="2202149"/>
    <lineage>
        <taxon>Bacteria</taxon>
        <taxon>Pseudomonadati</taxon>
        <taxon>Pseudomonadota</taxon>
        <taxon>Gammaproteobacteria</taxon>
        <taxon>Lysobacterales</taxon>
        <taxon>Lysobacteraceae</taxon>
        <taxon>Thermomonas</taxon>
    </lineage>
</organism>
<dbReference type="AlphaFoldDB" id="A0A5B7ZNL6"/>
<keyword evidence="1" id="KW-0472">Membrane</keyword>
<dbReference type="KEGG" id="thes:FHQ07_03745"/>
<accession>A0A5B7ZNL6</accession>
<feature type="transmembrane region" description="Helical" evidence="1">
    <location>
        <begin position="38"/>
        <end position="64"/>
    </location>
</feature>
<keyword evidence="1" id="KW-0812">Transmembrane</keyword>
<keyword evidence="3" id="KW-1185">Reference proteome</keyword>
<evidence type="ECO:0000313" key="2">
    <source>
        <dbReference type="EMBL" id="QDA56487.1"/>
    </source>
</evidence>
<dbReference type="RefSeq" id="WP_139715413.1">
    <property type="nucleotide sequence ID" value="NZ_CP040871.1"/>
</dbReference>
<keyword evidence="1" id="KW-1133">Transmembrane helix</keyword>